<evidence type="ECO:0000313" key="3">
    <source>
        <dbReference type="EMBL" id="HCC42001.1"/>
    </source>
</evidence>
<keyword evidence="1" id="KW-1133">Transmembrane helix</keyword>
<dbReference type="InterPro" id="IPR020846">
    <property type="entry name" value="MFS_dom"/>
</dbReference>
<protein>
    <recommendedName>
        <fullName evidence="2">Major facilitator superfamily (MFS) profile domain-containing protein</fullName>
    </recommendedName>
</protein>
<proteinExistence type="predicted"/>
<keyword evidence="1" id="KW-0812">Transmembrane</keyword>
<evidence type="ECO:0000313" key="4">
    <source>
        <dbReference type="Proteomes" id="UP000263336"/>
    </source>
</evidence>
<feature type="transmembrane region" description="Helical" evidence="1">
    <location>
        <begin position="6"/>
        <end position="27"/>
    </location>
</feature>
<evidence type="ECO:0000256" key="1">
    <source>
        <dbReference type="SAM" id="Phobius"/>
    </source>
</evidence>
<comment type="caution">
    <text evidence="3">The sequence shown here is derived from an EMBL/GenBank/DDBJ whole genome shotgun (WGS) entry which is preliminary data.</text>
</comment>
<dbReference type="EMBL" id="DOZN01000008">
    <property type="protein sequence ID" value="HCC42001.1"/>
    <property type="molecule type" value="Genomic_DNA"/>
</dbReference>
<organism evidence="3 4">
    <name type="scientific">candidate division WWE3 bacterium</name>
    <dbReference type="NCBI Taxonomy" id="2053526"/>
    <lineage>
        <taxon>Bacteria</taxon>
        <taxon>Katanobacteria</taxon>
    </lineage>
</organism>
<feature type="domain" description="Major facilitator superfamily (MFS) profile" evidence="2">
    <location>
        <begin position="1"/>
        <end position="79"/>
    </location>
</feature>
<dbReference type="GO" id="GO:0022857">
    <property type="term" value="F:transmembrane transporter activity"/>
    <property type="evidence" value="ECO:0007669"/>
    <property type="project" value="InterPro"/>
</dbReference>
<dbReference type="AlphaFoldDB" id="A0A3D0ZNZ8"/>
<dbReference type="PROSITE" id="PS50850">
    <property type="entry name" value="MFS"/>
    <property type="match status" value="1"/>
</dbReference>
<keyword evidence="1" id="KW-0472">Membrane</keyword>
<gene>
    <name evidence="3" type="ORF">DEP93_00845</name>
</gene>
<accession>A0A3D0ZNZ8</accession>
<reference evidence="3 4" key="1">
    <citation type="journal article" date="2018" name="Nat. Biotechnol.">
        <title>A standardized bacterial taxonomy based on genome phylogeny substantially revises the tree of life.</title>
        <authorList>
            <person name="Parks D.H."/>
            <person name="Chuvochina M."/>
            <person name="Waite D.W."/>
            <person name="Rinke C."/>
            <person name="Skarshewski A."/>
            <person name="Chaumeil P.A."/>
            <person name="Hugenholtz P."/>
        </authorList>
    </citation>
    <scope>NUCLEOTIDE SEQUENCE [LARGE SCALE GENOMIC DNA]</scope>
    <source>
        <strain evidence="3">UBA11701</strain>
    </source>
</reference>
<feature type="transmembrane region" description="Helical" evidence="1">
    <location>
        <begin position="56"/>
        <end position="74"/>
    </location>
</feature>
<name>A0A3D0ZNZ8_UNCKA</name>
<dbReference type="Proteomes" id="UP000263336">
    <property type="component" value="Unassembled WGS sequence"/>
</dbReference>
<sequence>MNPVLSVILLGIGGGLVVAVATALILGKERARKLLGGSLSSGFAASLILGQTTFGFIALGAASGLVGWGVYLFLSRPRY</sequence>
<evidence type="ECO:0000259" key="2">
    <source>
        <dbReference type="PROSITE" id="PS50850"/>
    </source>
</evidence>